<dbReference type="InterPro" id="IPR006976">
    <property type="entry name" value="VanZ-like"/>
</dbReference>
<feature type="transmembrane region" description="Helical" evidence="1">
    <location>
        <begin position="64"/>
        <end position="84"/>
    </location>
</feature>
<dbReference type="RefSeq" id="WP_205185288.1">
    <property type="nucleotide sequence ID" value="NZ_JAFBFC010000002.1"/>
</dbReference>
<accession>A0ABS2QSF7</accession>
<feature type="transmembrane region" description="Helical" evidence="1">
    <location>
        <begin position="121"/>
        <end position="141"/>
    </location>
</feature>
<feature type="chain" id="PRO_5045797752" evidence="2">
    <location>
        <begin position="20"/>
        <end position="148"/>
    </location>
</feature>
<evidence type="ECO:0000313" key="5">
    <source>
        <dbReference type="Proteomes" id="UP000809829"/>
    </source>
</evidence>
<evidence type="ECO:0000259" key="3">
    <source>
        <dbReference type="Pfam" id="PF04892"/>
    </source>
</evidence>
<evidence type="ECO:0000256" key="2">
    <source>
        <dbReference type="SAM" id="SignalP"/>
    </source>
</evidence>
<keyword evidence="1" id="KW-0812">Transmembrane</keyword>
<keyword evidence="2" id="KW-0732">Signal</keyword>
<evidence type="ECO:0000313" key="4">
    <source>
        <dbReference type="EMBL" id="MBM7702381.1"/>
    </source>
</evidence>
<proteinExistence type="predicted"/>
<reference evidence="4 5" key="1">
    <citation type="submission" date="2021-01" db="EMBL/GenBank/DDBJ databases">
        <title>Genomic Encyclopedia of Type Strains, Phase IV (KMG-IV): sequencing the most valuable type-strain genomes for metagenomic binning, comparative biology and taxonomic classification.</title>
        <authorList>
            <person name="Goeker M."/>
        </authorList>
    </citation>
    <scope>NUCLEOTIDE SEQUENCE [LARGE SCALE GENOMIC DNA]</scope>
    <source>
        <strain evidence="4 5">DSM 104297</strain>
    </source>
</reference>
<name>A0ABS2QSF7_9BACI</name>
<keyword evidence="5" id="KW-1185">Reference proteome</keyword>
<evidence type="ECO:0000256" key="1">
    <source>
        <dbReference type="SAM" id="Phobius"/>
    </source>
</evidence>
<protein>
    <submittedName>
        <fullName evidence="4">VanZ family protein</fullName>
    </submittedName>
</protein>
<feature type="domain" description="VanZ-like" evidence="3">
    <location>
        <begin position="6"/>
        <end position="140"/>
    </location>
</feature>
<keyword evidence="1" id="KW-1133">Transmembrane helix</keyword>
<comment type="caution">
    <text evidence="4">The sequence shown here is derived from an EMBL/GenBank/DDBJ whole genome shotgun (WGS) entry which is preliminary data.</text>
</comment>
<dbReference type="Pfam" id="PF04892">
    <property type="entry name" value="VanZ"/>
    <property type="match status" value="1"/>
</dbReference>
<sequence length="148" mass="17400">MKRILLVFLLLSIAHFSHTPHLKVTDPSSWFNESNWDHDASVAEILAPDSEFYDAYEYKIDEEFVLRKLAHITFFGLLALLFLANVKQNRLRYVKAFVYTALFALSDELHQAFVIGRDGRMWDVLLDSVSGLVFLVGYFMMTRWRKRY</sequence>
<dbReference type="EMBL" id="JAFBFC010000002">
    <property type="protein sequence ID" value="MBM7702381.1"/>
    <property type="molecule type" value="Genomic_DNA"/>
</dbReference>
<keyword evidence="1" id="KW-0472">Membrane</keyword>
<dbReference type="Proteomes" id="UP000809829">
    <property type="component" value="Unassembled WGS sequence"/>
</dbReference>
<feature type="transmembrane region" description="Helical" evidence="1">
    <location>
        <begin position="96"/>
        <end position="115"/>
    </location>
</feature>
<feature type="signal peptide" evidence="2">
    <location>
        <begin position="1"/>
        <end position="19"/>
    </location>
</feature>
<dbReference type="NCBIfam" id="NF037970">
    <property type="entry name" value="vanZ_1"/>
    <property type="match status" value="1"/>
</dbReference>
<organism evidence="4 5">
    <name type="scientific">Priestia iocasae</name>
    <dbReference type="NCBI Taxonomy" id="2291674"/>
    <lineage>
        <taxon>Bacteria</taxon>
        <taxon>Bacillati</taxon>
        <taxon>Bacillota</taxon>
        <taxon>Bacilli</taxon>
        <taxon>Bacillales</taxon>
        <taxon>Bacillaceae</taxon>
        <taxon>Priestia</taxon>
    </lineage>
</organism>
<gene>
    <name evidence="4" type="ORF">JOC83_001215</name>
</gene>